<feature type="non-terminal residue" evidence="1">
    <location>
        <position position="1"/>
    </location>
</feature>
<gene>
    <name evidence="1" type="ORF">OLEA9_A109713</name>
</gene>
<sequence length="141" mass="16110">KLQQFIPIWMLFKNAQPAPSSPVMHSWKPSNLVNLNLIEGSGSNETAMKNLNNRLSTSNSKSHARGVDAYPNIDQPVVFNFGNDYGTQMFRDFSEEFSRENSCNLAYAMPGFRDSLRSDVYKISSEEEMIKEFLKNKLFES</sequence>
<keyword evidence="2" id="KW-1185">Reference proteome</keyword>
<dbReference type="AlphaFoldDB" id="A0A8S0SEH2"/>
<organism evidence="1 2">
    <name type="scientific">Olea europaea subsp. europaea</name>
    <dbReference type="NCBI Taxonomy" id="158383"/>
    <lineage>
        <taxon>Eukaryota</taxon>
        <taxon>Viridiplantae</taxon>
        <taxon>Streptophyta</taxon>
        <taxon>Embryophyta</taxon>
        <taxon>Tracheophyta</taxon>
        <taxon>Spermatophyta</taxon>
        <taxon>Magnoliopsida</taxon>
        <taxon>eudicotyledons</taxon>
        <taxon>Gunneridae</taxon>
        <taxon>Pentapetalae</taxon>
        <taxon>asterids</taxon>
        <taxon>lamiids</taxon>
        <taxon>Lamiales</taxon>
        <taxon>Oleaceae</taxon>
        <taxon>Oleeae</taxon>
        <taxon>Olea</taxon>
    </lineage>
</organism>
<protein>
    <submittedName>
        <fullName evidence="1">Uncharacterized protein</fullName>
    </submittedName>
</protein>
<dbReference type="Proteomes" id="UP000594638">
    <property type="component" value="Unassembled WGS sequence"/>
</dbReference>
<proteinExistence type="predicted"/>
<reference evidence="1 2" key="1">
    <citation type="submission" date="2019-12" db="EMBL/GenBank/DDBJ databases">
        <authorList>
            <person name="Alioto T."/>
            <person name="Alioto T."/>
            <person name="Gomez Garrido J."/>
        </authorList>
    </citation>
    <scope>NUCLEOTIDE SEQUENCE [LARGE SCALE GENOMIC DNA]</scope>
</reference>
<dbReference type="Gramene" id="OE9A109713T1">
    <property type="protein sequence ID" value="OE9A109713C1"/>
    <property type="gene ID" value="OE9A109713"/>
</dbReference>
<evidence type="ECO:0000313" key="2">
    <source>
        <dbReference type="Proteomes" id="UP000594638"/>
    </source>
</evidence>
<comment type="caution">
    <text evidence="1">The sequence shown here is derived from an EMBL/GenBank/DDBJ whole genome shotgun (WGS) entry which is preliminary data.</text>
</comment>
<accession>A0A8S0SEH2</accession>
<dbReference type="OrthoDB" id="928625at2759"/>
<name>A0A8S0SEH2_OLEEU</name>
<evidence type="ECO:0000313" key="1">
    <source>
        <dbReference type="EMBL" id="CAA2991317.1"/>
    </source>
</evidence>
<dbReference type="EMBL" id="CACTIH010005425">
    <property type="protein sequence ID" value="CAA2991317.1"/>
    <property type="molecule type" value="Genomic_DNA"/>
</dbReference>